<dbReference type="OrthoDB" id="1467821at2"/>
<keyword evidence="1" id="KW-0472">Membrane</keyword>
<evidence type="ECO:0000256" key="1">
    <source>
        <dbReference type="SAM" id="Phobius"/>
    </source>
</evidence>
<comment type="caution">
    <text evidence="2">The sequence shown here is derived from an EMBL/GenBank/DDBJ whole genome shotgun (WGS) entry which is preliminary data.</text>
</comment>
<evidence type="ECO:0000313" key="2">
    <source>
        <dbReference type="EMBL" id="OQD41650.1"/>
    </source>
</evidence>
<dbReference type="EMBL" id="MTBC01000012">
    <property type="protein sequence ID" value="OQD41650.1"/>
    <property type="molecule type" value="Genomic_DNA"/>
</dbReference>
<reference evidence="2 3" key="1">
    <citation type="submission" date="2016-12" db="EMBL/GenBank/DDBJ databases">
        <authorList>
            <person name="Song W.-J."/>
            <person name="Kurnit D.M."/>
        </authorList>
    </citation>
    <scope>NUCLEOTIDE SEQUENCE [LARGE SCALE GENOMIC DNA]</scope>
    <source>
        <strain evidence="2 3">HSG9</strain>
    </source>
</reference>
<dbReference type="AlphaFoldDB" id="A0A1V6LN70"/>
<gene>
    <name evidence="2" type="ORF">BUL40_14860</name>
</gene>
<name>A0A1V6LN70_9FLAO</name>
<evidence type="ECO:0000313" key="3">
    <source>
        <dbReference type="Proteomes" id="UP000191680"/>
    </source>
</evidence>
<protein>
    <recommendedName>
        <fullName evidence="4">RND transporter</fullName>
    </recommendedName>
</protein>
<accession>A0A1V6LN70</accession>
<dbReference type="Proteomes" id="UP000191680">
    <property type="component" value="Unassembled WGS sequence"/>
</dbReference>
<keyword evidence="1" id="KW-0812">Transmembrane</keyword>
<organism evidence="2 3">
    <name type="scientific">Croceivirga radicis</name>
    <dbReference type="NCBI Taxonomy" id="1929488"/>
    <lineage>
        <taxon>Bacteria</taxon>
        <taxon>Pseudomonadati</taxon>
        <taxon>Bacteroidota</taxon>
        <taxon>Flavobacteriia</taxon>
        <taxon>Flavobacteriales</taxon>
        <taxon>Flavobacteriaceae</taxon>
        <taxon>Croceivirga</taxon>
    </lineage>
</organism>
<proteinExistence type="predicted"/>
<feature type="transmembrane region" description="Helical" evidence="1">
    <location>
        <begin position="48"/>
        <end position="69"/>
    </location>
</feature>
<evidence type="ECO:0008006" key="4">
    <source>
        <dbReference type="Google" id="ProtNLM"/>
    </source>
</evidence>
<keyword evidence="1" id="KW-1133">Transmembrane helix</keyword>
<keyword evidence="3" id="KW-1185">Reference proteome</keyword>
<sequence>MKWIDDFRILLLLCLTLGLAPFFPEPHLWGKIKWVSGGGIGMKFMDWFDILLHGFPFLLLLRRIALTLVKKKSG</sequence>